<name>A0A4R3NSX7_9HYPH</name>
<dbReference type="GO" id="GO:1902201">
    <property type="term" value="P:negative regulation of bacterial-type flagellum-dependent cell motility"/>
    <property type="evidence" value="ECO:0007669"/>
    <property type="project" value="TreeGrafter"/>
</dbReference>
<gene>
    <name evidence="5" type="ORF">EDC90_101168</name>
</gene>
<dbReference type="EC" id="2.7.7.65" evidence="1"/>
<protein>
    <recommendedName>
        <fullName evidence="1">diguanylate cyclase</fullName>
        <ecNumber evidence="1">2.7.7.65</ecNumber>
    </recommendedName>
</protein>
<feature type="domain" description="GGDEF" evidence="4">
    <location>
        <begin position="284"/>
        <end position="416"/>
    </location>
</feature>
<dbReference type="Pfam" id="PF00990">
    <property type="entry name" value="GGDEF"/>
    <property type="match status" value="1"/>
</dbReference>
<dbReference type="InterPro" id="IPR050469">
    <property type="entry name" value="Diguanylate_Cyclase"/>
</dbReference>
<feature type="transmembrane region" description="Helical" evidence="3">
    <location>
        <begin position="69"/>
        <end position="87"/>
    </location>
</feature>
<dbReference type="PROSITE" id="PS50887">
    <property type="entry name" value="GGDEF"/>
    <property type="match status" value="1"/>
</dbReference>
<dbReference type="EMBL" id="SMAR01000011">
    <property type="protein sequence ID" value="TCT39883.1"/>
    <property type="molecule type" value="Genomic_DNA"/>
</dbReference>
<dbReference type="GO" id="GO:0005886">
    <property type="term" value="C:plasma membrane"/>
    <property type="evidence" value="ECO:0007669"/>
    <property type="project" value="TreeGrafter"/>
</dbReference>
<dbReference type="GO" id="GO:0043709">
    <property type="term" value="P:cell adhesion involved in single-species biofilm formation"/>
    <property type="evidence" value="ECO:0007669"/>
    <property type="project" value="TreeGrafter"/>
</dbReference>
<evidence type="ECO:0000259" key="4">
    <source>
        <dbReference type="PROSITE" id="PS50887"/>
    </source>
</evidence>
<reference evidence="5 6" key="1">
    <citation type="submission" date="2019-03" db="EMBL/GenBank/DDBJ databases">
        <title>Freshwater and sediment microbial communities from various areas in North America, analyzing microbe dynamics in response to fracking.</title>
        <authorList>
            <person name="Lamendella R."/>
        </authorList>
    </citation>
    <scope>NUCLEOTIDE SEQUENCE [LARGE SCALE GENOMIC DNA]</scope>
    <source>
        <strain evidence="5 6">175.2</strain>
    </source>
</reference>
<dbReference type="AlphaFoldDB" id="A0A4R3NSX7"/>
<evidence type="ECO:0000313" key="5">
    <source>
        <dbReference type="EMBL" id="TCT39883.1"/>
    </source>
</evidence>
<dbReference type="InterPro" id="IPR000160">
    <property type="entry name" value="GGDEF_dom"/>
</dbReference>
<keyword evidence="3" id="KW-0472">Membrane</keyword>
<comment type="catalytic activity">
    <reaction evidence="2">
        <text>2 GTP = 3',3'-c-di-GMP + 2 diphosphate</text>
        <dbReference type="Rhea" id="RHEA:24898"/>
        <dbReference type="ChEBI" id="CHEBI:33019"/>
        <dbReference type="ChEBI" id="CHEBI:37565"/>
        <dbReference type="ChEBI" id="CHEBI:58805"/>
        <dbReference type="EC" id="2.7.7.65"/>
    </reaction>
</comment>
<evidence type="ECO:0000256" key="2">
    <source>
        <dbReference type="ARBA" id="ARBA00034247"/>
    </source>
</evidence>
<feature type="transmembrane region" description="Helical" evidence="3">
    <location>
        <begin position="153"/>
        <end position="177"/>
    </location>
</feature>
<proteinExistence type="predicted"/>
<comment type="caution">
    <text evidence="5">The sequence shown here is derived from an EMBL/GenBank/DDBJ whole genome shotgun (WGS) entry which is preliminary data.</text>
</comment>
<dbReference type="RefSeq" id="WP_245511006.1">
    <property type="nucleotide sequence ID" value="NZ_SMAR01000011.1"/>
</dbReference>
<feature type="transmembrane region" description="Helical" evidence="3">
    <location>
        <begin position="189"/>
        <end position="214"/>
    </location>
</feature>
<sequence length="418" mass="46513">MNDASIRLLLSLIAPSVLMIFTAAFIGAWLKDRERHYLLLMAAGCLLAPIGAIMQILQWPSGDGRNALFSNFFYTSAILCAVEGILLRARRPIGFKRDILLLTAFMALIAYYFYVDRDVLMRVYIQNAGYGALFITAALRMRKHLEQRTINRALFCFVLLFGLQFIVRTVLTIGLNPPHGVPAFGRSEFWQYLMLTNGILGPALALTVLAAAISDIISDIQNERDIDPLTGILNRTGFERRSSKLFLSEDRRASKANKALSATAPTSDIAVDGEAKTTGRFPWTYSSLIVCDLDHFKKINDTYGHLAGDEVLATIGETLKQHTRKQDIVGRIGGEEFVIILPGVTMEAARLFAERLRLAVAACRFSFAQQDFHVTCSIGLTTFTENSNFLNTFAFTDELLYEAKSSGRNKIIARTARS</sequence>
<dbReference type="PANTHER" id="PTHR45138">
    <property type="entry name" value="REGULATORY COMPONENTS OF SENSORY TRANSDUCTION SYSTEM"/>
    <property type="match status" value="1"/>
</dbReference>
<evidence type="ECO:0000256" key="1">
    <source>
        <dbReference type="ARBA" id="ARBA00012528"/>
    </source>
</evidence>
<dbReference type="FunFam" id="3.30.70.270:FF:000001">
    <property type="entry name" value="Diguanylate cyclase domain protein"/>
    <property type="match status" value="1"/>
</dbReference>
<keyword evidence="6" id="KW-1185">Reference proteome</keyword>
<dbReference type="InterPro" id="IPR029787">
    <property type="entry name" value="Nucleotide_cyclase"/>
</dbReference>
<dbReference type="NCBIfam" id="TIGR00254">
    <property type="entry name" value="GGDEF"/>
    <property type="match status" value="1"/>
</dbReference>
<keyword evidence="3" id="KW-1133">Transmembrane helix</keyword>
<accession>A0A4R3NSX7</accession>
<dbReference type="SUPFAM" id="SSF55073">
    <property type="entry name" value="Nucleotide cyclase"/>
    <property type="match status" value="1"/>
</dbReference>
<dbReference type="InterPro" id="IPR043128">
    <property type="entry name" value="Rev_trsase/Diguanyl_cyclase"/>
</dbReference>
<evidence type="ECO:0000313" key="6">
    <source>
        <dbReference type="Proteomes" id="UP000295097"/>
    </source>
</evidence>
<feature type="transmembrane region" description="Helical" evidence="3">
    <location>
        <begin position="121"/>
        <end position="141"/>
    </location>
</feature>
<keyword evidence="3" id="KW-0812">Transmembrane</keyword>
<evidence type="ECO:0000256" key="3">
    <source>
        <dbReference type="SAM" id="Phobius"/>
    </source>
</evidence>
<dbReference type="SMART" id="SM00267">
    <property type="entry name" value="GGDEF"/>
    <property type="match status" value="1"/>
</dbReference>
<dbReference type="PANTHER" id="PTHR45138:SF9">
    <property type="entry name" value="DIGUANYLATE CYCLASE DGCM-RELATED"/>
    <property type="match status" value="1"/>
</dbReference>
<feature type="transmembrane region" description="Helical" evidence="3">
    <location>
        <begin position="37"/>
        <end position="57"/>
    </location>
</feature>
<feature type="transmembrane region" description="Helical" evidence="3">
    <location>
        <begin position="6"/>
        <end position="30"/>
    </location>
</feature>
<feature type="transmembrane region" description="Helical" evidence="3">
    <location>
        <begin position="99"/>
        <end position="115"/>
    </location>
</feature>
<dbReference type="GO" id="GO:0052621">
    <property type="term" value="F:diguanylate cyclase activity"/>
    <property type="evidence" value="ECO:0007669"/>
    <property type="project" value="UniProtKB-EC"/>
</dbReference>
<dbReference type="Proteomes" id="UP000295097">
    <property type="component" value="Unassembled WGS sequence"/>
</dbReference>
<organism evidence="5 6">
    <name type="scientific">Martelella mediterranea</name>
    <dbReference type="NCBI Taxonomy" id="293089"/>
    <lineage>
        <taxon>Bacteria</taxon>
        <taxon>Pseudomonadati</taxon>
        <taxon>Pseudomonadota</taxon>
        <taxon>Alphaproteobacteria</taxon>
        <taxon>Hyphomicrobiales</taxon>
        <taxon>Aurantimonadaceae</taxon>
        <taxon>Martelella</taxon>
    </lineage>
</organism>
<dbReference type="Gene3D" id="3.30.70.270">
    <property type="match status" value="1"/>
</dbReference>
<dbReference type="CDD" id="cd01949">
    <property type="entry name" value="GGDEF"/>
    <property type="match status" value="1"/>
</dbReference>